<dbReference type="InterPro" id="IPR051299">
    <property type="entry name" value="AB_hydrolase_lip/est"/>
</dbReference>
<keyword evidence="2" id="KW-0378">Hydrolase</keyword>
<feature type="region of interest" description="Disordered" evidence="3">
    <location>
        <begin position="17"/>
        <end position="36"/>
    </location>
</feature>
<dbReference type="Gene3D" id="3.40.50.1820">
    <property type="entry name" value="alpha/beta hydrolase"/>
    <property type="match status" value="1"/>
</dbReference>
<evidence type="ECO:0000256" key="3">
    <source>
        <dbReference type="SAM" id="MobiDB-lite"/>
    </source>
</evidence>
<feature type="compositionally biased region" description="Low complexity" evidence="3">
    <location>
        <begin position="17"/>
        <end position="35"/>
    </location>
</feature>
<evidence type="ECO:0000256" key="4">
    <source>
        <dbReference type="SAM" id="SignalP"/>
    </source>
</evidence>
<dbReference type="Pfam" id="PF01764">
    <property type="entry name" value="Lipase_3"/>
    <property type="match status" value="1"/>
</dbReference>
<sequence>MRYHSIITTLCLAATSLSTPTSPSSTPQNPLLTPSGDEADRNISLALFADLEELSRVVDISYCVGLTGIQHPFLCASRCEDFPNFELVDTFNTGPLMSDSCGYIALDHGREKGGRKRVLVAFRGTYSIANTIVDLSTVPQEYVPYPEQPGNGTGKGVDGNPRRGGRWRWRFWWPWRWAEEEEVRVEGEKETPKCMNCTVHTGFWTSWSNTRELIIPHILRLRDQYPDYKLDLVGHSLGGAVAALAGLEFNGMGLDPRITTFGEPRIGNEGLRDYLDAVFNLPNSDSKKEGKEEQNRYLHSGRYRRITHIDDPVPLLPLQEWGYRAHAGEIYISKPSLQPTVSDVHLCLGDEDVNCIAGAEVDEDWFDTTRTMNRPQIGDEVPEDEEMRLLGKRWGIPIPARYKMWQLFFAHRDYFWRLGLCLPGGDPLDWGRERYRFGDGDRGEVEGREDL</sequence>
<name>A0A9N9L3K7_9HELO</name>
<dbReference type="CDD" id="cd00519">
    <property type="entry name" value="Lipase_3"/>
    <property type="match status" value="1"/>
</dbReference>
<reference evidence="6" key="1">
    <citation type="submission" date="2021-07" db="EMBL/GenBank/DDBJ databases">
        <authorList>
            <person name="Durling M."/>
        </authorList>
    </citation>
    <scope>NUCLEOTIDE SEQUENCE</scope>
</reference>
<evidence type="ECO:0000256" key="2">
    <source>
        <dbReference type="ARBA" id="ARBA00022801"/>
    </source>
</evidence>
<feature type="chain" id="PRO_5040379174" description="Fungal lipase-type domain-containing protein" evidence="4">
    <location>
        <begin position="19"/>
        <end position="451"/>
    </location>
</feature>
<dbReference type="PANTHER" id="PTHR46640:SF1">
    <property type="entry name" value="FUNGAL LIPASE-LIKE DOMAIN-CONTAINING PROTEIN-RELATED"/>
    <property type="match status" value="1"/>
</dbReference>
<organism evidence="6 7">
    <name type="scientific">Hymenoscyphus fraxineus</name>
    <dbReference type="NCBI Taxonomy" id="746836"/>
    <lineage>
        <taxon>Eukaryota</taxon>
        <taxon>Fungi</taxon>
        <taxon>Dikarya</taxon>
        <taxon>Ascomycota</taxon>
        <taxon>Pezizomycotina</taxon>
        <taxon>Leotiomycetes</taxon>
        <taxon>Helotiales</taxon>
        <taxon>Helotiaceae</taxon>
        <taxon>Hymenoscyphus</taxon>
    </lineage>
</organism>
<keyword evidence="1 4" id="KW-0732">Signal</keyword>
<dbReference type="InterPro" id="IPR029058">
    <property type="entry name" value="AB_hydrolase_fold"/>
</dbReference>
<dbReference type="OrthoDB" id="438440at2759"/>
<feature type="domain" description="Fungal lipase-type" evidence="5">
    <location>
        <begin position="120"/>
        <end position="319"/>
    </location>
</feature>
<dbReference type="InterPro" id="IPR002921">
    <property type="entry name" value="Fungal_lipase-type"/>
</dbReference>
<protein>
    <recommendedName>
        <fullName evidence="5">Fungal lipase-type domain-containing protein</fullName>
    </recommendedName>
</protein>
<evidence type="ECO:0000313" key="7">
    <source>
        <dbReference type="Proteomes" id="UP000696280"/>
    </source>
</evidence>
<dbReference type="PANTHER" id="PTHR46640">
    <property type="entry name" value="TRIACYLGLYCEROL LIPASE, PUTATIVE (AFU_ORTHOLOGUE AFUA_6G06510)-RELATED"/>
    <property type="match status" value="1"/>
</dbReference>
<dbReference type="Proteomes" id="UP000696280">
    <property type="component" value="Unassembled WGS sequence"/>
</dbReference>
<dbReference type="GO" id="GO:0006629">
    <property type="term" value="P:lipid metabolic process"/>
    <property type="evidence" value="ECO:0007669"/>
    <property type="project" value="InterPro"/>
</dbReference>
<gene>
    <name evidence="6" type="ORF">HYFRA_00010389</name>
</gene>
<dbReference type="SUPFAM" id="SSF53474">
    <property type="entry name" value="alpha/beta-Hydrolases"/>
    <property type="match status" value="1"/>
</dbReference>
<evidence type="ECO:0000313" key="6">
    <source>
        <dbReference type="EMBL" id="CAG8957523.1"/>
    </source>
</evidence>
<comment type="caution">
    <text evidence="6">The sequence shown here is derived from an EMBL/GenBank/DDBJ whole genome shotgun (WGS) entry which is preliminary data.</text>
</comment>
<evidence type="ECO:0000259" key="5">
    <source>
        <dbReference type="Pfam" id="PF01764"/>
    </source>
</evidence>
<dbReference type="GO" id="GO:0016787">
    <property type="term" value="F:hydrolase activity"/>
    <property type="evidence" value="ECO:0007669"/>
    <property type="project" value="UniProtKB-KW"/>
</dbReference>
<evidence type="ECO:0000256" key="1">
    <source>
        <dbReference type="ARBA" id="ARBA00022729"/>
    </source>
</evidence>
<feature type="signal peptide" evidence="4">
    <location>
        <begin position="1"/>
        <end position="18"/>
    </location>
</feature>
<proteinExistence type="predicted"/>
<accession>A0A9N9L3K7</accession>
<keyword evidence="7" id="KW-1185">Reference proteome</keyword>
<dbReference type="EMBL" id="CAJVRL010000080">
    <property type="protein sequence ID" value="CAG8957523.1"/>
    <property type="molecule type" value="Genomic_DNA"/>
</dbReference>
<dbReference type="AlphaFoldDB" id="A0A9N9L3K7"/>